<dbReference type="Gene3D" id="3.20.20.100">
    <property type="entry name" value="NADP-dependent oxidoreductase domain"/>
    <property type="match status" value="1"/>
</dbReference>
<evidence type="ECO:0000259" key="2">
    <source>
        <dbReference type="Pfam" id="PF00248"/>
    </source>
</evidence>
<keyword evidence="4" id="KW-1185">Reference proteome</keyword>
<organism evidence="3 4">
    <name type="scientific">Calocera cornea HHB12733</name>
    <dbReference type="NCBI Taxonomy" id="1353952"/>
    <lineage>
        <taxon>Eukaryota</taxon>
        <taxon>Fungi</taxon>
        <taxon>Dikarya</taxon>
        <taxon>Basidiomycota</taxon>
        <taxon>Agaricomycotina</taxon>
        <taxon>Dacrymycetes</taxon>
        <taxon>Dacrymycetales</taxon>
        <taxon>Dacrymycetaceae</taxon>
        <taxon>Calocera</taxon>
    </lineage>
</organism>
<dbReference type="InterPro" id="IPR023210">
    <property type="entry name" value="NADP_OxRdtase_dom"/>
</dbReference>
<gene>
    <name evidence="3" type="ORF">CALCODRAFT_492450</name>
</gene>
<dbReference type="GO" id="GO:0005737">
    <property type="term" value="C:cytoplasm"/>
    <property type="evidence" value="ECO:0007669"/>
    <property type="project" value="TreeGrafter"/>
</dbReference>
<dbReference type="PANTHER" id="PTHR43625:SF78">
    <property type="entry name" value="PYRIDOXAL REDUCTASE-RELATED"/>
    <property type="match status" value="1"/>
</dbReference>
<keyword evidence="1" id="KW-0560">Oxidoreductase</keyword>
<evidence type="ECO:0000313" key="4">
    <source>
        <dbReference type="Proteomes" id="UP000076842"/>
    </source>
</evidence>
<evidence type="ECO:0000313" key="3">
    <source>
        <dbReference type="EMBL" id="KZT60396.1"/>
    </source>
</evidence>
<dbReference type="OrthoDB" id="37537at2759"/>
<dbReference type="InParanoid" id="A0A165ICL6"/>
<dbReference type="EMBL" id="KV423931">
    <property type="protein sequence ID" value="KZT60396.1"/>
    <property type="molecule type" value="Genomic_DNA"/>
</dbReference>
<dbReference type="FunCoup" id="A0A165ICL6">
    <property type="interactions" value="286"/>
</dbReference>
<evidence type="ECO:0000256" key="1">
    <source>
        <dbReference type="ARBA" id="ARBA00023002"/>
    </source>
</evidence>
<feature type="domain" description="NADP-dependent oxidoreductase" evidence="2">
    <location>
        <begin position="6"/>
        <end position="245"/>
    </location>
</feature>
<dbReference type="GO" id="GO:0016491">
    <property type="term" value="F:oxidoreductase activity"/>
    <property type="evidence" value="ECO:0007669"/>
    <property type="project" value="UniProtKB-KW"/>
</dbReference>
<protein>
    <submittedName>
        <fullName evidence="3">Aldo/keto reductase</fullName>
    </submittedName>
</protein>
<dbReference type="Proteomes" id="UP000076842">
    <property type="component" value="Unassembled WGS sequence"/>
</dbReference>
<dbReference type="PANTHER" id="PTHR43625">
    <property type="entry name" value="AFLATOXIN B1 ALDEHYDE REDUCTASE"/>
    <property type="match status" value="1"/>
</dbReference>
<dbReference type="STRING" id="1353952.A0A165ICL6"/>
<reference evidence="3 4" key="1">
    <citation type="journal article" date="2016" name="Mol. Biol. Evol.">
        <title>Comparative Genomics of Early-Diverging Mushroom-Forming Fungi Provides Insights into the Origins of Lignocellulose Decay Capabilities.</title>
        <authorList>
            <person name="Nagy L.G."/>
            <person name="Riley R."/>
            <person name="Tritt A."/>
            <person name="Adam C."/>
            <person name="Daum C."/>
            <person name="Floudas D."/>
            <person name="Sun H."/>
            <person name="Yadav J.S."/>
            <person name="Pangilinan J."/>
            <person name="Larsson K.H."/>
            <person name="Matsuura K."/>
            <person name="Barry K."/>
            <person name="Labutti K."/>
            <person name="Kuo R."/>
            <person name="Ohm R.A."/>
            <person name="Bhattacharya S.S."/>
            <person name="Shirouzu T."/>
            <person name="Yoshinaga Y."/>
            <person name="Martin F.M."/>
            <person name="Grigoriev I.V."/>
            <person name="Hibbett D.S."/>
        </authorList>
    </citation>
    <scope>NUCLEOTIDE SEQUENCE [LARGE SCALE GENOMIC DNA]</scope>
    <source>
        <strain evidence="3 4">HHB12733</strain>
    </source>
</reference>
<dbReference type="Pfam" id="PF00248">
    <property type="entry name" value="Aldo_ket_red"/>
    <property type="match status" value="1"/>
</dbReference>
<dbReference type="SUPFAM" id="SSF51430">
    <property type="entry name" value="NAD(P)-linked oxidoreductase"/>
    <property type="match status" value="1"/>
</dbReference>
<dbReference type="AlphaFoldDB" id="A0A165ICL6"/>
<name>A0A165ICL6_9BASI</name>
<dbReference type="InterPro" id="IPR050791">
    <property type="entry name" value="Aldo-Keto_reductase"/>
</dbReference>
<sequence>MDPPEANLDLVRRFLDAHPEYTDRMFVSVKSRSSASEPALRQSVATIRQHLGGKKLDLFECARVDRNVPIEQAMEVMERLRGEGLFEHIGISECRAETLRRACKVAPVAVVEIEVSPFAYEEETKAVIAAAAELNVAVAAYSPLGMGFLTGTIRSRADLQGDIRSHMDKLSEKNFENNLKLAGALQGIATARGITPAQLCIAWVSSLGPHVIPIPGSSHESRTLENLNAANIVLSKEDLAAVEQAMKDNPVEGYRYQQGHPVWG</sequence>
<proteinExistence type="predicted"/>
<dbReference type="InterPro" id="IPR036812">
    <property type="entry name" value="NAD(P)_OxRdtase_dom_sf"/>
</dbReference>
<accession>A0A165ICL6</accession>